<protein>
    <submittedName>
        <fullName evidence="3">Arsenite-transporting ATPase</fullName>
    </submittedName>
</protein>
<dbReference type="SUPFAM" id="SSF52540">
    <property type="entry name" value="P-loop containing nucleoside triphosphate hydrolases"/>
    <property type="match status" value="1"/>
</dbReference>
<dbReference type="KEGG" id="tuz:TUZN_1273"/>
<dbReference type="RefSeq" id="WP_013680085.1">
    <property type="nucleotide sequence ID" value="NC_015315.1"/>
</dbReference>
<dbReference type="Pfam" id="PF02374">
    <property type="entry name" value="ArsA_ATPase"/>
    <property type="match status" value="1"/>
</dbReference>
<dbReference type="STRING" id="999630.TUZN_1273"/>
<dbReference type="GeneID" id="10360800"/>
<dbReference type="EMBL" id="CP002590">
    <property type="protein sequence ID" value="AEA12749.1"/>
    <property type="molecule type" value="Genomic_DNA"/>
</dbReference>
<evidence type="ECO:0000259" key="2">
    <source>
        <dbReference type="Pfam" id="PF02374"/>
    </source>
</evidence>
<proteinExistence type="inferred from homology"/>
<evidence type="ECO:0000313" key="4">
    <source>
        <dbReference type="Proteomes" id="UP000008138"/>
    </source>
</evidence>
<reference key="2">
    <citation type="submission" date="2011-03" db="EMBL/GenBank/DDBJ databases">
        <title>Complete genome sequence of the thermoacidophilic crenarchaeon Thermoproteus uzoniensis 768-20.</title>
        <authorList>
            <person name="Mardanov A.V."/>
            <person name="Gumerov V.M."/>
            <person name="Beletsky A.V."/>
            <person name="Prokofeva M.I."/>
            <person name="Bonch-Osmolovskaya E.A."/>
            <person name="Ravin N.V."/>
            <person name="Skryabin K.G."/>
        </authorList>
    </citation>
    <scope>NUCLEOTIDE SEQUENCE</scope>
    <source>
        <strain>768-20</strain>
    </source>
</reference>
<dbReference type="OrthoDB" id="46198at2157"/>
<dbReference type="AlphaFoldDB" id="F2L0T4"/>
<dbReference type="GO" id="GO:0016887">
    <property type="term" value="F:ATP hydrolysis activity"/>
    <property type="evidence" value="ECO:0007669"/>
    <property type="project" value="InterPro"/>
</dbReference>
<reference evidence="3 4" key="1">
    <citation type="journal article" date="2011" name="J. Bacteriol.">
        <title>Complete genome sequence of the thermoacidophilic crenarchaeon Thermoproteus uzoniensis 768-20.</title>
        <authorList>
            <person name="Mardanov A.V."/>
            <person name="Gumerov V.M."/>
            <person name="Beletsky A.V."/>
            <person name="Prokofeva M.I."/>
            <person name="Bonch-Osmolovskaya E.A."/>
            <person name="Ravin N.V."/>
            <person name="Skryabin K.G."/>
        </authorList>
    </citation>
    <scope>NUCLEOTIDE SEQUENCE [LARGE SCALE GENOMIC DNA]</scope>
    <source>
        <strain evidence="3 4">768-20</strain>
    </source>
</reference>
<name>F2L0T4_THEU7</name>
<gene>
    <name evidence="3" type="ordered locus">TUZN_1273</name>
</gene>
<dbReference type="Gene3D" id="3.40.50.300">
    <property type="entry name" value="P-loop containing nucleotide triphosphate hydrolases"/>
    <property type="match status" value="1"/>
</dbReference>
<comment type="similarity">
    <text evidence="1">Belongs to the arsA ATPase family.</text>
</comment>
<evidence type="ECO:0000313" key="3">
    <source>
        <dbReference type="EMBL" id="AEA12749.1"/>
    </source>
</evidence>
<accession>F2L0T4</accession>
<keyword evidence="4" id="KW-1185">Reference proteome</keyword>
<organism evidence="3 4">
    <name type="scientific">Thermoproteus uzoniensis (strain 768-20)</name>
    <dbReference type="NCBI Taxonomy" id="999630"/>
    <lineage>
        <taxon>Archaea</taxon>
        <taxon>Thermoproteota</taxon>
        <taxon>Thermoprotei</taxon>
        <taxon>Thermoproteales</taxon>
        <taxon>Thermoproteaceae</taxon>
        <taxon>Thermoproteus</taxon>
    </lineage>
</organism>
<dbReference type="CDD" id="cd02035">
    <property type="entry name" value="ArsA"/>
    <property type="match status" value="1"/>
</dbReference>
<dbReference type="PANTHER" id="PTHR10803:SF3">
    <property type="entry name" value="ATPASE GET3"/>
    <property type="match status" value="1"/>
</dbReference>
<evidence type="ECO:0000256" key="1">
    <source>
        <dbReference type="ARBA" id="ARBA00011040"/>
    </source>
</evidence>
<dbReference type="InterPro" id="IPR027417">
    <property type="entry name" value="P-loop_NTPase"/>
</dbReference>
<dbReference type="PANTHER" id="PTHR10803">
    <property type="entry name" value="ARSENICAL PUMP-DRIVING ATPASE ARSENITE-TRANSLOCATING ATPASE"/>
    <property type="match status" value="1"/>
</dbReference>
<dbReference type="HOGENOM" id="CLU_040761_4_0_2"/>
<feature type="domain" description="ArsA/GET3 Anion-transporting ATPase-like" evidence="2">
    <location>
        <begin position="9"/>
        <end position="324"/>
    </location>
</feature>
<dbReference type="NCBIfam" id="TIGR00345">
    <property type="entry name" value="GET3_arsA_TRC40"/>
    <property type="match status" value="1"/>
</dbReference>
<dbReference type="eggNOG" id="arCOG02849">
    <property type="taxonomic scope" value="Archaea"/>
</dbReference>
<sequence length="325" mass="36697">MKALLDTKTKYFFFGGKGGVGKTVVSAAVALYYAERGERTLLASFNPVHSLSSLFGQNLSGGAIKPVAGVDNLYAVEVEIGDVVEKYKERVASLLREIFKWAELPVDTRPLVEIATTNPSFHEAAAFDKMMDVVLNEGRNYSRIIFDMAAVANAVRLIGLSKLYGLWLQRTIKMRQEALSLKYQLSFRKEKVLEEIKKDPVLNDLISLQERYAKVREILRDPQQTRFVFVTIPTVLSISVVKRFIDMVKAYEIPIGGVVVNMVIPPEEMERDKTGFLKSKGEEQARNLALIDQYFGGLVLSRVRLFPEDIVGLDRLRQFVKELVK</sequence>
<dbReference type="GO" id="GO:0005524">
    <property type="term" value="F:ATP binding"/>
    <property type="evidence" value="ECO:0007669"/>
    <property type="project" value="InterPro"/>
</dbReference>
<dbReference type="Proteomes" id="UP000008138">
    <property type="component" value="Chromosome"/>
</dbReference>
<dbReference type="InterPro" id="IPR025723">
    <property type="entry name" value="ArsA/GET3_ATPase-like"/>
</dbReference>
<dbReference type="InterPro" id="IPR016300">
    <property type="entry name" value="ATPase_ArsA/GET3"/>
</dbReference>